<gene>
    <name evidence="2" type="ORF">D4764_10G0001240</name>
</gene>
<evidence type="ECO:0000256" key="1">
    <source>
        <dbReference type="SAM" id="MobiDB-lite"/>
    </source>
</evidence>
<proteinExistence type="predicted"/>
<dbReference type="Proteomes" id="UP000324091">
    <property type="component" value="Chromosome 10"/>
</dbReference>
<comment type="caution">
    <text evidence="2">The sequence shown here is derived from an EMBL/GenBank/DDBJ whole genome shotgun (WGS) entry which is preliminary data.</text>
</comment>
<sequence length="404" mass="43925">MHPSFSVNLEPGLDRGVPWGCDLYTFVTSAAGHMMRTLQKPRKNRPSKRQVNHRRFLHNMIQRKFADIEAANHRLASALYPKEEENNASVLAAEERDAVDRPDGSSPRKSSAGDHDPSVKKDSKTTKSQTVACSAAQKREKETDEPVELRPTSFQRRPRPAGRPHNGPPEPVRNIPGDSQVAQPDSDVTEFLQDVDADPSVSPGLGLLPPESRDLSVQMFPGASTCAQGQKNIADMAESQWAEIMDLLGVGSDDGGYAEVEAYLESMCASRGDAGPDVEPAGFGFVDASDSFAEKTASEGGRLHGATCEYAREDGRGCQEPTQSQNGGSFQVGLGVVEQQLPAALSYQSCCMLGNDPNFTPFQGVAQSFTVPPHYDKPRAIPTPPHEEEWPFTDILEDRTSVYG</sequence>
<feature type="compositionally biased region" description="Basic and acidic residues" evidence="1">
    <location>
        <begin position="93"/>
        <end position="103"/>
    </location>
</feature>
<name>A0A5C6PGX9_9TELE</name>
<organism evidence="2 3">
    <name type="scientific">Takifugu flavidus</name>
    <name type="common">sansaifugu</name>
    <dbReference type="NCBI Taxonomy" id="433684"/>
    <lineage>
        <taxon>Eukaryota</taxon>
        <taxon>Metazoa</taxon>
        <taxon>Chordata</taxon>
        <taxon>Craniata</taxon>
        <taxon>Vertebrata</taxon>
        <taxon>Euteleostomi</taxon>
        <taxon>Actinopterygii</taxon>
        <taxon>Neopterygii</taxon>
        <taxon>Teleostei</taxon>
        <taxon>Neoteleostei</taxon>
        <taxon>Acanthomorphata</taxon>
        <taxon>Eupercaria</taxon>
        <taxon>Tetraodontiformes</taxon>
        <taxon>Tetradontoidea</taxon>
        <taxon>Tetraodontidae</taxon>
        <taxon>Takifugu</taxon>
    </lineage>
</organism>
<dbReference type="EMBL" id="RHFK02000002">
    <property type="protein sequence ID" value="TWW79094.1"/>
    <property type="molecule type" value="Genomic_DNA"/>
</dbReference>
<accession>A0A5C6PGX9</accession>
<protein>
    <submittedName>
        <fullName evidence="2">Uncharacterized protein</fullName>
    </submittedName>
</protein>
<evidence type="ECO:0000313" key="3">
    <source>
        <dbReference type="Proteomes" id="UP000324091"/>
    </source>
</evidence>
<feature type="compositionally biased region" description="Basic and acidic residues" evidence="1">
    <location>
        <begin position="137"/>
        <end position="148"/>
    </location>
</feature>
<feature type="region of interest" description="Disordered" evidence="1">
    <location>
        <begin position="92"/>
        <end position="183"/>
    </location>
</feature>
<evidence type="ECO:0000313" key="2">
    <source>
        <dbReference type="EMBL" id="TWW79094.1"/>
    </source>
</evidence>
<reference evidence="2 3" key="1">
    <citation type="submission" date="2019-04" db="EMBL/GenBank/DDBJ databases">
        <title>Chromosome genome assembly for Takifugu flavidus.</title>
        <authorList>
            <person name="Xiao S."/>
        </authorList>
    </citation>
    <scope>NUCLEOTIDE SEQUENCE [LARGE SCALE GENOMIC DNA]</scope>
    <source>
        <strain evidence="2">HTHZ2018</strain>
        <tissue evidence="2">Muscle</tissue>
    </source>
</reference>
<feature type="compositionally biased region" description="Basic and acidic residues" evidence="1">
    <location>
        <begin position="111"/>
        <end position="125"/>
    </location>
</feature>
<dbReference type="AlphaFoldDB" id="A0A5C6PGX9"/>
<keyword evidence="3" id="KW-1185">Reference proteome</keyword>